<reference evidence="6" key="1">
    <citation type="submission" date="2022-01" db="EMBL/GenBank/DDBJ databases">
        <authorList>
            <person name="Criscuolo A."/>
        </authorList>
    </citation>
    <scope>NUCLEOTIDE SEQUENCE</scope>
    <source>
        <strain evidence="6">CIP111893</strain>
    </source>
</reference>
<evidence type="ECO:0000256" key="3">
    <source>
        <dbReference type="ARBA" id="ARBA00022741"/>
    </source>
</evidence>
<dbReference type="PROSITE" id="PS50893">
    <property type="entry name" value="ABC_TRANSPORTER_2"/>
    <property type="match status" value="1"/>
</dbReference>
<evidence type="ECO:0000256" key="2">
    <source>
        <dbReference type="ARBA" id="ARBA00022448"/>
    </source>
</evidence>
<keyword evidence="4 6" id="KW-0067">ATP-binding</keyword>
<dbReference type="PANTHER" id="PTHR43335:SF2">
    <property type="entry name" value="ABC TRANSPORTER, ATP-BINDING PROTEIN"/>
    <property type="match status" value="1"/>
</dbReference>
<keyword evidence="2" id="KW-0813">Transport</keyword>
<dbReference type="GO" id="GO:0005524">
    <property type="term" value="F:ATP binding"/>
    <property type="evidence" value="ECO:0007669"/>
    <property type="project" value="UniProtKB-KW"/>
</dbReference>
<evidence type="ECO:0000313" key="7">
    <source>
        <dbReference type="Proteomes" id="UP000838686"/>
    </source>
</evidence>
<evidence type="ECO:0000259" key="5">
    <source>
        <dbReference type="PROSITE" id="PS50893"/>
    </source>
</evidence>
<evidence type="ECO:0000313" key="6">
    <source>
        <dbReference type="EMBL" id="CAH1211747.1"/>
    </source>
</evidence>
<dbReference type="InterPro" id="IPR027417">
    <property type="entry name" value="P-loop_NTPase"/>
</dbReference>
<dbReference type="PANTHER" id="PTHR43335">
    <property type="entry name" value="ABC TRANSPORTER, ATP-BINDING PROTEIN"/>
    <property type="match status" value="1"/>
</dbReference>
<name>A0ABM9CER8_9BACL</name>
<protein>
    <submittedName>
        <fullName evidence="6">Vitamin B12 import ATP-binding protein BtuD</fullName>
    </submittedName>
</protein>
<dbReference type="RefSeq" id="WP_236343803.1">
    <property type="nucleotide sequence ID" value="NZ_CAKMMF010000019.1"/>
</dbReference>
<keyword evidence="7" id="KW-1185">Reference proteome</keyword>
<evidence type="ECO:0000256" key="1">
    <source>
        <dbReference type="ARBA" id="ARBA00005417"/>
    </source>
</evidence>
<dbReference type="EMBL" id="CAKMMF010000019">
    <property type="protein sequence ID" value="CAH1211747.1"/>
    <property type="molecule type" value="Genomic_DNA"/>
</dbReference>
<organism evidence="6 7">
    <name type="scientific">Paenibacillus plantiphilus</name>
    <dbReference type="NCBI Taxonomy" id="2905650"/>
    <lineage>
        <taxon>Bacteria</taxon>
        <taxon>Bacillati</taxon>
        <taxon>Bacillota</taxon>
        <taxon>Bacilli</taxon>
        <taxon>Bacillales</taxon>
        <taxon>Paenibacillaceae</taxon>
        <taxon>Paenibacillus</taxon>
    </lineage>
</organism>
<dbReference type="Proteomes" id="UP000838686">
    <property type="component" value="Unassembled WGS sequence"/>
</dbReference>
<evidence type="ECO:0000256" key="4">
    <source>
        <dbReference type="ARBA" id="ARBA00022840"/>
    </source>
</evidence>
<gene>
    <name evidence="6" type="primary">btuD_21</name>
    <name evidence="6" type="ORF">PAECIP111893_03468</name>
</gene>
<dbReference type="Pfam" id="PF00005">
    <property type="entry name" value="ABC_tran"/>
    <property type="match status" value="1"/>
</dbReference>
<dbReference type="SUPFAM" id="SSF52540">
    <property type="entry name" value="P-loop containing nucleoside triphosphate hydrolases"/>
    <property type="match status" value="1"/>
</dbReference>
<dbReference type="InterPro" id="IPR003439">
    <property type="entry name" value="ABC_transporter-like_ATP-bd"/>
</dbReference>
<sequence length="291" mass="31446">MLSATNLGKKYRKIWAIEPLSLQLSQGMYGLLGPNGAGKSTLMRLLAGLLAPSTGDATVNGISVRSGSKARLQIGYVPQTFRMYPQLSAREWLRHVAKLKGIGSCREQHCEADRLLSLVHLEKEADRPARTYSSGMVKRLGIAQALLGSPAVIIVDEPTTGLDPEERVRLRHVLSELAQSSVVLLSTHVLGDVESSCSDVIVLGNGKLHYNGRVAGLAQFAEGKLWEWEASHHEWQAIAQERLLAARKTSEGVLCRAIADTPPSPYATAAKPAMEDGYMALISSLSAAKGR</sequence>
<proteinExistence type="inferred from homology"/>
<dbReference type="SMART" id="SM00382">
    <property type="entry name" value="AAA"/>
    <property type="match status" value="1"/>
</dbReference>
<comment type="similarity">
    <text evidence="1">Belongs to the ABC transporter superfamily.</text>
</comment>
<keyword evidence="3" id="KW-0547">Nucleotide-binding</keyword>
<dbReference type="InterPro" id="IPR003593">
    <property type="entry name" value="AAA+_ATPase"/>
</dbReference>
<comment type="caution">
    <text evidence="6">The sequence shown here is derived from an EMBL/GenBank/DDBJ whole genome shotgun (WGS) entry which is preliminary data.</text>
</comment>
<dbReference type="Gene3D" id="3.40.50.300">
    <property type="entry name" value="P-loop containing nucleotide triphosphate hydrolases"/>
    <property type="match status" value="1"/>
</dbReference>
<accession>A0ABM9CER8</accession>
<feature type="domain" description="ABC transporter" evidence="5">
    <location>
        <begin position="2"/>
        <end position="230"/>
    </location>
</feature>